<accession>A0A4U6D0V7</accession>
<dbReference type="Pfam" id="PF01757">
    <property type="entry name" value="Acyl_transf_3"/>
    <property type="match status" value="1"/>
</dbReference>
<dbReference type="Proteomes" id="UP000304900">
    <property type="component" value="Unassembled WGS sequence"/>
</dbReference>
<reference evidence="3 4" key="1">
    <citation type="submission" date="2019-05" db="EMBL/GenBank/DDBJ databases">
        <title>Dyadobacter AR-3-8 sp. nov., isolated from arctic soil.</title>
        <authorList>
            <person name="Chaudhary D.K."/>
        </authorList>
    </citation>
    <scope>NUCLEOTIDE SEQUENCE [LARGE SCALE GENOMIC DNA]</scope>
    <source>
        <strain evidence="3 4">AR-3-8</strain>
    </source>
</reference>
<protein>
    <submittedName>
        <fullName evidence="3">Acyltransferase</fullName>
    </submittedName>
</protein>
<feature type="transmembrane region" description="Helical" evidence="1">
    <location>
        <begin position="249"/>
        <end position="268"/>
    </location>
</feature>
<feature type="transmembrane region" description="Helical" evidence="1">
    <location>
        <begin position="313"/>
        <end position="334"/>
    </location>
</feature>
<dbReference type="InterPro" id="IPR002656">
    <property type="entry name" value="Acyl_transf_3_dom"/>
</dbReference>
<comment type="caution">
    <text evidence="3">The sequence shown here is derived from an EMBL/GenBank/DDBJ whole genome shotgun (WGS) entry which is preliminary data.</text>
</comment>
<name>A0A4U6D0V7_9BACT</name>
<dbReference type="EMBL" id="SZVO01000010">
    <property type="protein sequence ID" value="TKT90226.1"/>
    <property type="molecule type" value="Genomic_DNA"/>
</dbReference>
<organism evidence="3 4">
    <name type="scientific">Dyadobacter frigoris</name>
    <dbReference type="NCBI Taxonomy" id="2576211"/>
    <lineage>
        <taxon>Bacteria</taxon>
        <taxon>Pseudomonadati</taxon>
        <taxon>Bacteroidota</taxon>
        <taxon>Cytophagia</taxon>
        <taxon>Cytophagales</taxon>
        <taxon>Spirosomataceae</taxon>
        <taxon>Dyadobacter</taxon>
    </lineage>
</organism>
<dbReference type="GO" id="GO:0000271">
    <property type="term" value="P:polysaccharide biosynthetic process"/>
    <property type="evidence" value="ECO:0007669"/>
    <property type="project" value="TreeGrafter"/>
</dbReference>
<feature type="transmembrane region" description="Helical" evidence="1">
    <location>
        <begin position="157"/>
        <end position="177"/>
    </location>
</feature>
<dbReference type="GO" id="GO:0016747">
    <property type="term" value="F:acyltransferase activity, transferring groups other than amino-acyl groups"/>
    <property type="evidence" value="ECO:0007669"/>
    <property type="project" value="InterPro"/>
</dbReference>
<proteinExistence type="predicted"/>
<sequence>MSGTSKRIHSLDYLRGLAACGIMFYHFHLLSFGEVDSANPLAKIKIYAVAIFFILSGLTLFRVYNNKLSVDNVKIFYFKRILRILPLLWFVTILTLLLNFQTEPVNLKKIITNFTILPGILKPEVYIANGAWSIGNECGFYVLFPLLLILANKNSIYLWLSFLIAIIPFCIYTYIVLDPTIPLGLQWRHYVSPFAQFLFFIIGMLLGTIKTPSVLICKLAPFASIILAAIIIFYPISGEPIVLTVGNQRIIFTLLTTLLCYFMYIGDFSFLHSSIANSLTFLGEISYSVYLLHPIIFECFKMTINPSSHREKIIVIVLSVLVTPIASYIVYNYFEKYFINLMPAKQKVMTKIPV</sequence>
<gene>
    <name evidence="3" type="ORF">FDK13_21040</name>
</gene>
<dbReference type="OrthoDB" id="290051at2"/>
<feature type="transmembrane region" description="Helical" evidence="1">
    <location>
        <begin position="44"/>
        <end position="61"/>
    </location>
</feature>
<feature type="transmembrane region" description="Helical" evidence="1">
    <location>
        <begin position="81"/>
        <end position="100"/>
    </location>
</feature>
<keyword evidence="1" id="KW-0472">Membrane</keyword>
<feature type="transmembrane region" description="Helical" evidence="1">
    <location>
        <begin position="189"/>
        <end position="207"/>
    </location>
</feature>
<keyword evidence="1" id="KW-1133">Transmembrane helix</keyword>
<keyword evidence="3" id="KW-0808">Transferase</keyword>
<dbReference type="InterPro" id="IPR050879">
    <property type="entry name" value="Acyltransferase_3"/>
</dbReference>
<evidence type="ECO:0000313" key="3">
    <source>
        <dbReference type="EMBL" id="TKT90226.1"/>
    </source>
</evidence>
<feature type="transmembrane region" description="Helical" evidence="1">
    <location>
        <begin position="12"/>
        <end position="32"/>
    </location>
</feature>
<keyword evidence="1" id="KW-0812">Transmembrane</keyword>
<feature type="transmembrane region" description="Helical" evidence="1">
    <location>
        <begin position="131"/>
        <end position="150"/>
    </location>
</feature>
<evidence type="ECO:0000313" key="4">
    <source>
        <dbReference type="Proteomes" id="UP000304900"/>
    </source>
</evidence>
<dbReference type="GO" id="GO:0016020">
    <property type="term" value="C:membrane"/>
    <property type="evidence" value="ECO:0007669"/>
    <property type="project" value="TreeGrafter"/>
</dbReference>
<evidence type="ECO:0000259" key="2">
    <source>
        <dbReference type="Pfam" id="PF01757"/>
    </source>
</evidence>
<dbReference type="PANTHER" id="PTHR23028:SF53">
    <property type="entry name" value="ACYL_TRANSF_3 DOMAIN-CONTAINING PROTEIN"/>
    <property type="match status" value="1"/>
</dbReference>
<dbReference type="PANTHER" id="PTHR23028">
    <property type="entry name" value="ACETYLTRANSFERASE"/>
    <property type="match status" value="1"/>
</dbReference>
<dbReference type="AlphaFoldDB" id="A0A4U6D0V7"/>
<evidence type="ECO:0000256" key="1">
    <source>
        <dbReference type="SAM" id="Phobius"/>
    </source>
</evidence>
<dbReference type="RefSeq" id="WP_137341989.1">
    <property type="nucleotide sequence ID" value="NZ_BSQH01000004.1"/>
</dbReference>
<keyword evidence="3" id="KW-0012">Acyltransferase</keyword>
<feature type="transmembrane region" description="Helical" evidence="1">
    <location>
        <begin position="275"/>
        <end position="293"/>
    </location>
</feature>
<feature type="domain" description="Acyltransferase 3" evidence="2">
    <location>
        <begin position="8"/>
        <end position="331"/>
    </location>
</feature>
<keyword evidence="4" id="KW-1185">Reference proteome</keyword>
<feature type="transmembrane region" description="Helical" evidence="1">
    <location>
        <begin position="219"/>
        <end position="237"/>
    </location>
</feature>